<gene>
    <name evidence="9" type="ORF">MNBD_GAMMA18-893</name>
</gene>
<dbReference type="PANTHER" id="PTHR28259:SF1">
    <property type="entry name" value="FLUORIDE EXPORT PROTEIN 1-RELATED"/>
    <property type="match status" value="1"/>
</dbReference>
<organism evidence="9">
    <name type="scientific">hydrothermal vent metagenome</name>
    <dbReference type="NCBI Taxonomy" id="652676"/>
    <lineage>
        <taxon>unclassified sequences</taxon>
        <taxon>metagenomes</taxon>
        <taxon>ecological metagenomes</taxon>
    </lineage>
</organism>
<reference evidence="9" key="1">
    <citation type="submission" date="2018-06" db="EMBL/GenBank/DDBJ databases">
        <authorList>
            <person name="Zhirakovskaya E."/>
        </authorList>
    </citation>
    <scope>NUCLEOTIDE SEQUENCE</scope>
</reference>
<evidence type="ECO:0000256" key="5">
    <source>
        <dbReference type="ARBA" id="ARBA00023136"/>
    </source>
</evidence>
<comment type="subcellular location">
    <subcellularLocation>
        <location evidence="1">Cell membrane</location>
        <topology evidence="1">Multi-pass membrane protein</topology>
    </subcellularLocation>
</comment>
<keyword evidence="5 8" id="KW-0472">Membrane</keyword>
<dbReference type="AlphaFoldDB" id="A0A3B0Z514"/>
<dbReference type="NCBIfam" id="TIGR00494">
    <property type="entry name" value="crcB"/>
    <property type="match status" value="1"/>
</dbReference>
<proteinExistence type="inferred from homology"/>
<evidence type="ECO:0000256" key="2">
    <source>
        <dbReference type="ARBA" id="ARBA00022475"/>
    </source>
</evidence>
<dbReference type="GO" id="GO:0005886">
    <property type="term" value="C:plasma membrane"/>
    <property type="evidence" value="ECO:0007669"/>
    <property type="project" value="UniProtKB-SubCell"/>
</dbReference>
<protein>
    <submittedName>
        <fullName evidence="9">Fluoride ion transporter CrcB</fullName>
    </submittedName>
</protein>
<name>A0A3B0Z514_9ZZZZ</name>
<feature type="transmembrane region" description="Helical" evidence="8">
    <location>
        <begin position="7"/>
        <end position="27"/>
    </location>
</feature>
<evidence type="ECO:0000256" key="8">
    <source>
        <dbReference type="SAM" id="Phobius"/>
    </source>
</evidence>
<dbReference type="GO" id="GO:1903425">
    <property type="term" value="F:fluoride transmembrane transporter activity"/>
    <property type="evidence" value="ECO:0007669"/>
    <property type="project" value="TreeGrafter"/>
</dbReference>
<comment type="catalytic activity">
    <reaction evidence="7">
        <text>fluoride(in) = fluoride(out)</text>
        <dbReference type="Rhea" id="RHEA:76159"/>
        <dbReference type="ChEBI" id="CHEBI:17051"/>
    </reaction>
    <physiologicalReaction direction="left-to-right" evidence="7">
        <dbReference type="Rhea" id="RHEA:76160"/>
    </physiologicalReaction>
</comment>
<dbReference type="Pfam" id="PF02537">
    <property type="entry name" value="CRCB"/>
    <property type="match status" value="1"/>
</dbReference>
<evidence type="ECO:0000313" key="9">
    <source>
        <dbReference type="EMBL" id="VAW84140.1"/>
    </source>
</evidence>
<feature type="transmembrane region" description="Helical" evidence="8">
    <location>
        <begin position="67"/>
        <end position="91"/>
    </location>
</feature>
<feature type="transmembrane region" description="Helical" evidence="8">
    <location>
        <begin position="33"/>
        <end position="55"/>
    </location>
</feature>
<dbReference type="InterPro" id="IPR003691">
    <property type="entry name" value="FluC"/>
</dbReference>
<accession>A0A3B0Z514</accession>
<comment type="similarity">
    <text evidence="6">Belongs to the fluoride channel Fluc/FEX (TC 1.A.43) family.</text>
</comment>
<evidence type="ECO:0000256" key="6">
    <source>
        <dbReference type="ARBA" id="ARBA00035120"/>
    </source>
</evidence>
<evidence type="ECO:0000256" key="1">
    <source>
        <dbReference type="ARBA" id="ARBA00004651"/>
    </source>
</evidence>
<evidence type="ECO:0000256" key="7">
    <source>
        <dbReference type="ARBA" id="ARBA00035585"/>
    </source>
</evidence>
<sequence length="124" mass="13254">MNQVIAIAVGGATGALLRFWVSGWVYAQWGRGFPYGTLVVNVLGSLVMGFLYVWLIERSALSAEWRAALLVGLLGAFTTFSTFSIESIALIEGGELAKAMLNVLLSVVLCIAAAWVGMITGRQL</sequence>
<evidence type="ECO:0000256" key="3">
    <source>
        <dbReference type="ARBA" id="ARBA00022692"/>
    </source>
</evidence>
<feature type="transmembrane region" description="Helical" evidence="8">
    <location>
        <begin position="103"/>
        <end position="121"/>
    </location>
</feature>
<dbReference type="HAMAP" id="MF_00454">
    <property type="entry name" value="FluC"/>
    <property type="match status" value="1"/>
</dbReference>
<keyword evidence="4 8" id="KW-1133">Transmembrane helix</keyword>
<evidence type="ECO:0000256" key="4">
    <source>
        <dbReference type="ARBA" id="ARBA00022989"/>
    </source>
</evidence>
<keyword evidence="3 8" id="KW-0812">Transmembrane</keyword>
<keyword evidence="2" id="KW-1003">Cell membrane</keyword>
<dbReference type="PANTHER" id="PTHR28259">
    <property type="entry name" value="FLUORIDE EXPORT PROTEIN 1-RELATED"/>
    <property type="match status" value="1"/>
</dbReference>
<dbReference type="EMBL" id="UOFP01000029">
    <property type="protein sequence ID" value="VAW84140.1"/>
    <property type="molecule type" value="Genomic_DNA"/>
</dbReference>